<dbReference type="Gene3D" id="1.10.10.10">
    <property type="entry name" value="Winged helix-like DNA-binding domain superfamily/Winged helix DNA-binding domain"/>
    <property type="match status" value="1"/>
</dbReference>
<dbReference type="eggNOG" id="arCOG03177">
    <property type="taxonomic scope" value="Archaea"/>
</dbReference>
<dbReference type="PRINTS" id="PR00598">
    <property type="entry name" value="HTHMARR"/>
</dbReference>
<protein>
    <submittedName>
        <fullName evidence="7">MarR family transcriptional regulator</fullName>
    </submittedName>
</protein>
<keyword evidence="1" id="KW-0805">Transcription regulation</keyword>
<dbReference type="InterPro" id="IPR036388">
    <property type="entry name" value="WH-like_DNA-bd_sf"/>
</dbReference>
<gene>
    <name evidence="7" type="ORF">C447_12495</name>
</gene>
<dbReference type="Proteomes" id="UP000011566">
    <property type="component" value="Unassembled WGS sequence"/>
</dbReference>
<dbReference type="PROSITE" id="PS50995">
    <property type="entry name" value="HTH_MARR_2"/>
    <property type="match status" value="1"/>
</dbReference>
<dbReference type="AlphaFoldDB" id="M0LX92"/>
<comment type="caution">
    <text evidence="7">The sequence shown here is derived from an EMBL/GenBank/DDBJ whole genome shotgun (WGS) entry which is preliminary data.</text>
</comment>
<sequence length="134" mass="15398">MTQNRSDPITGKAYRNQIREDLSDIGLYAGQEVLLYLLWKEDGLSQKELAARLEVKPQAISKMLDRMVSEGVVERRSDPNDSRISRVYLTDDGQAHQEPVEEILERAESQMLEGFSPAERSLFRRMLVDICENL</sequence>
<organism evidence="7 8">
    <name type="scientific">Halococcus hamelinensis 100A6</name>
    <dbReference type="NCBI Taxonomy" id="1132509"/>
    <lineage>
        <taxon>Archaea</taxon>
        <taxon>Methanobacteriati</taxon>
        <taxon>Methanobacteriota</taxon>
        <taxon>Stenosarchaea group</taxon>
        <taxon>Halobacteria</taxon>
        <taxon>Halobacteriales</taxon>
        <taxon>Halococcaceae</taxon>
        <taxon>Halococcus</taxon>
    </lineage>
</organism>
<dbReference type="InterPro" id="IPR001387">
    <property type="entry name" value="Cro/C1-type_HTH"/>
</dbReference>
<evidence type="ECO:0000256" key="1">
    <source>
        <dbReference type="ARBA" id="ARBA00023015"/>
    </source>
</evidence>
<dbReference type="CDD" id="cd00090">
    <property type="entry name" value="HTH_ARSR"/>
    <property type="match status" value="1"/>
</dbReference>
<dbReference type="GO" id="GO:0003677">
    <property type="term" value="F:DNA binding"/>
    <property type="evidence" value="ECO:0007669"/>
    <property type="project" value="UniProtKB-KW"/>
</dbReference>
<feature type="compositionally biased region" description="Basic and acidic residues" evidence="4">
    <location>
        <begin position="71"/>
        <end position="84"/>
    </location>
</feature>
<proteinExistence type="predicted"/>
<evidence type="ECO:0000313" key="8">
    <source>
        <dbReference type="Proteomes" id="UP000011566"/>
    </source>
</evidence>
<dbReference type="PANTHER" id="PTHR42756:SF1">
    <property type="entry name" value="TRANSCRIPTIONAL REPRESSOR OF EMRAB OPERON"/>
    <property type="match status" value="1"/>
</dbReference>
<dbReference type="RefSeq" id="WP_007694345.1">
    <property type="nucleotide sequence ID" value="NZ_AOMB01000033.1"/>
</dbReference>
<dbReference type="InterPro" id="IPR036390">
    <property type="entry name" value="WH_DNA-bd_sf"/>
</dbReference>
<dbReference type="EMBL" id="AOMB01000033">
    <property type="protein sequence ID" value="EMA37793.1"/>
    <property type="molecule type" value="Genomic_DNA"/>
</dbReference>
<accession>M0LX92</accession>
<evidence type="ECO:0000313" key="7">
    <source>
        <dbReference type="EMBL" id="EMA37793.1"/>
    </source>
</evidence>
<dbReference type="PANTHER" id="PTHR42756">
    <property type="entry name" value="TRANSCRIPTIONAL REGULATOR, MARR"/>
    <property type="match status" value="1"/>
</dbReference>
<dbReference type="InterPro" id="IPR000835">
    <property type="entry name" value="HTH_MarR-typ"/>
</dbReference>
<dbReference type="InterPro" id="IPR011991">
    <property type="entry name" value="ArsR-like_HTH"/>
</dbReference>
<dbReference type="PATRIC" id="fig|1132509.6.peg.2878"/>
<evidence type="ECO:0000259" key="5">
    <source>
        <dbReference type="PROSITE" id="PS50943"/>
    </source>
</evidence>
<evidence type="ECO:0000256" key="4">
    <source>
        <dbReference type="SAM" id="MobiDB-lite"/>
    </source>
</evidence>
<reference evidence="7 8" key="1">
    <citation type="journal article" date="2014" name="PLoS Genet.">
        <title>Phylogenetically driven sequencing of extremely halophilic archaea reveals strategies for static and dynamic osmo-response.</title>
        <authorList>
            <person name="Becker E.A."/>
            <person name="Seitzer P.M."/>
            <person name="Tritt A."/>
            <person name="Larsen D."/>
            <person name="Krusor M."/>
            <person name="Yao A.I."/>
            <person name="Wu D."/>
            <person name="Madern D."/>
            <person name="Eisen J.A."/>
            <person name="Darling A.E."/>
            <person name="Facciotti M.T."/>
        </authorList>
    </citation>
    <scope>NUCLEOTIDE SEQUENCE [LARGE SCALE GENOMIC DNA]</scope>
    <source>
        <strain evidence="7 8">100A6</strain>
    </source>
</reference>
<keyword evidence="2" id="KW-0238">DNA-binding</keyword>
<dbReference type="GO" id="GO:0003700">
    <property type="term" value="F:DNA-binding transcription factor activity"/>
    <property type="evidence" value="ECO:0007669"/>
    <property type="project" value="InterPro"/>
</dbReference>
<dbReference type="SUPFAM" id="SSF46785">
    <property type="entry name" value="Winged helix' DNA-binding domain"/>
    <property type="match status" value="1"/>
</dbReference>
<name>M0LX92_9EURY</name>
<keyword evidence="8" id="KW-1185">Reference proteome</keyword>
<feature type="domain" description="HTH marR-type" evidence="6">
    <location>
        <begin position="1"/>
        <end position="132"/>
    </location>
</feature>
<dbReference type="Pfam" id="PF01047">
    <property type="entry name" value="MarR"/>
    <property type="match status" value="1"/>
</dbReference>
<keyword evidence="3" id="KW-0804">Transcription</keyword>
<evidence type="ECO:0000256" key="2">
    <source>
        <dbReference type="ARBA" id="ARBA00023125"/>
    </source>
</evidence>
<evidence type="ECO:0000259" key="6">
    <source>
        <dbReference type="PROSITE" id="PS50995"/>
    </source>
</evidence>
<dbReference type="OrthoDB" id="10712at2157"/>
<evidence type="ECO:0000256" key="3">
    <source>
        <dbReference type="ARBA" id="ARBA00023163"/>
    </source>
</evidence>
<feature type="region of interest" description="Disordered" evidence="4">
    <location>
        <begin position="71"/>
        <end position="96"/>
    </location>
</feature>
<dbReference type="SMART" id="SM00347">
    <property type="entry name" value="HTH_MARR"/>
    <property type="match status" value="1"/>
</dbReference>
<feature type="domain" description="HTH cro/C1-type" evidence="5">
    <location>
        <begin position="40"/>
        <end position="63"/>
    </location>
</feature>
<dbReference type="PROSITE" id="PS50943">
    <property type="entry name" value="HTH_CROC1"/>
    <property type="match status" value="1"/>
</dbReference>